<evidence type="ECO:0000313" key="3">
    <source>
        <dbReference type="Proteomes" id="UP000593565"/>
    </source>
</evidence>
<proteinExistence type="predicted"/>
<keyword evidence="3" id="KW-1185">Reference proteome</keyword>
<organism evidence="2 3">
    <name type="scientific">Ameiurus melas</name>
    <name type="common">Black bullhead</name>
    <name type="synonym">Silurus melas</name>
    <dbReference type="NCBI Taxonomy" id="219545"/>
    <lineage>
        <taxon>Eukaryota</taxon>
        <taxon>Metazoa</taxon>
        <taxon>Chordata</taxon>
        <taxon>Craniata</taxon>
        <taxon>Vertebrata</taxon>
        <taxon>Euteleostomi</taxon>
        <taxon>Actinopterygii</taxon>
        <taxon>Neopterygii</taxon>
        <taxon>Teleostei</taxon>
        <taxon>Ostariophysi</taxon>
        <taxon>Siluriformes</taxon>
        <taxon>Ictaluridae</taxon>
        <taxon>Ameiurus</taxon>
    </lineage>
</organism>
<dbReference type="Proteomes" id="UP000593565">
    <property type="component" value="Unassembled WGS sequence"/>
</dbReference>
<feature type="transmembrane region" description="Helical" evidence="1">
    <location>
        <begin position="241"/>
        <end position="261"/>
    </location>
</feature>
<evidence type="ECO:0000256" key="1">
    <source>
        <dbReference type="SAM" id="Phobius"/>
    </source>
</evidence>
<accession>A0A7J6B369</accession>
<dbReference type="InterPro" id="IPR030417">
    <property type="entry name" value="MS4A"/>
</dbReference>
<sequence>MAEEGEMENIVPSDLNTRSETGALVEVKFQKNPYQTQKYLEAEPKALGVTQIMLSLFFLSILGATLRNQQPLTAIIRAFISSVAISDHISAIEMLVQATQIALSATLAAFCCKVIQCCSSRSNVTSCNSTGETNMEEEGEMENIVPSDLNTMSETGALVEVKFQKNPYQTQKYLEAEPKALGVTQIMLSVFIISLICSTSITDHFQASIIIDPIGSLLCIIAGSVAIAAQSLHLPTLKACLGMQIVACVASVFSFMTHYALMWDYYVLNTCWEVYTSGKSTRDMCVRLWSIYEHVTGIQMLVQATQIALSATLAAFCCKVIQCCSPRSNVPVIGVNAPPGPGGPQ</sequence>
<name>A0A7J6B369_AMEME</name>
<dbReference type="EMBL" id="JAAGNN010000005">
    <property type="protein sequence ID" value="KAF4089356.1"/>
    <property type="molecule type" value="Genomic_DNA"/>
</dbReference>
<keyword evidence="1" id="KW-0472">Membrane</keyword>
<keyword evidence="1" id="KW-1133">Transmembrane helix</keyword>
<dbReference type="AlphaFoldDB" id="A0A7J6B369"/>
<dbReference type="PANTHER" id="PTHR23320:SF143">
    <property type="entry name" value="MEMBRANE-SPANNING 4-DOMAINS SUBFAMILY A MEMBER 4A-LIKE ISOFORM X1"/>
    <property type="match status" value="1"/>
</dbReference>
<feature type="transmembrane region" description="Helical" evidence="1">
    <location>
        <begin position="180"/>
        <end position="201"/>
    </location>
</feature>
<protein>
    <submittedName>
        <fullName evidence="2">Uncharacterized protein</fullName>
    </submittedName>
</protein>
<reference evidence="2 3" key="1">
    <citation type="submission" date="2020-02" db="EMBL/GenBank/DDBJ databases">
        <title>A chromosome-scale genome assembly of the black bullhead catfish (Ameiurus melas).</title>
        <authorList>
            <person name="Wen M."/>
            <person name="Zham M."/>
            <person name="Cabau C."/>
            <person name="Klopp C."/>
            <person name="Donnadieu C."/>
            <person name="Roques C."/>
            <person name="Bouchez O."/>
            <person name="Lampietro C."/>
            <person name="Jouanno E."/>
            <person name="Herpin A."/>
            <person name="Louis A."/>
            <person name="Berthelot C."/>
            <person name="Parey E."/>
            <person name="Roest-Crollius H."/>
            <person name="Braasch I."/>
            <person name="Postlethwait J."/>
            <person name="Robinson-Rechavi M."/>
            <person name="Echchiki A."/>
            <person name="Begum T."/>
            <person name="Montfort J."/>
            <person name="Schartl M."/>
            <person name="Bobe J."/>
            <person name="Guiguen Y."/>
        </authorList>
    </citation>
    <scope>NUCLEOTIDE SEQUENCE [LARGE SCALE GENOMIC DNA]</scope>
    <source>
        <strain evidence="2">M_S1</strain>
        <tissue evidence="2">Blood</tissue>
    </source>
</reference>
<keyword evidence="1" id="KW-0812">Transmembrane</keyword>
<evidence type="ECO:0000313" key="2">
    <source>
        <dbReference type="EMBL" id="KAF4089356.1"/>
    </source>
</evidence>
<dbReference type="PANTHER" id="PTHR23320">
    <property type="entry name" value="MEMBRANE-SPANNING 4-DOMAINS SUBFAMILY A MS4A -RELATED"/>
    <property type="match status" value="1"/>
</dbReference>
<gene>
    <name evidence="2" type="ORF">AMELA_G00065230</name>
</gene>
<feature type="transmembrane region" description="Helical" evidence="1">
    <location>
        <begin position="207"/>
        <end position="229"/>
    </location>
</feature>
<comment type="caution">
    <text evidence="2">The sequence shown here is derived from an EMBL/GenBank/DDBJ whole genome shotgun (WGS) entry which is preliminary data.</text>
</comment>